<dbReference type="InterPro" id="IPR016562">
    <property type="entry name" value="Proteasome_assmbl_chp_2_euk"/>
</dbReference>
<keyword evidence="2" id="KW-0143">Chaperone</keyword>
<dbReference type="STRING" id="3469.A0A4Y7J220"/>
<dbReference type="OMA" id="WKEHTGE"/>
<dbReference type="Gene3D" id="3.40.50.10900">
    <property type="entry name" value="PAC-like subunit"/>
    <property type="match status" value="2"/>
</dbReference>
<dbReference type="PANTHER" id="PTHR12970">
    <property type="entry name" value="PROTEASOME ASSEMBLY CHAPERONE 2"/>
    <property type="match status" value="1"/>
</dbReference>
<dbReference type="GO" id="GO:0005634">
    <property type="term" value="C:nucleus"/>
    <property type="evidence" value="ECO:0007669"/>
    <property type="project" value="TreeGrafter"/>
</dbReference>
<evidence type="ECO:0000256" key="3">
    <source>
        <dbReference type="ARBA" id="ARBA00025745"/>
    </source>
</evidence>
<dbReference type="InterPro" id="IPR019151">
    <property type="entry name" value="Proteasome_assmbl_chaperone_2"/>
</dbReference>
<accession>A0A4Y7J220</accession>
<name>A0A4Y7J220_PAPSO</name>
<dbReference type="FunFam" id="3.40.50.10900:FF:000005">
    <property type="entry name" value="Proteasome assembly chaperone 2"/>
    <property type="match status" value="1"/>
</dbReference>
<dbReference type="GO" id="GO:0005829">
    <property type="term" value="C:cytosol"/>
    <property type="evidence" value="ECO:0007669"/>
    <property type="project" value="TreeGrafter"/>
</dbReference>
<dbReference type="InterPro" id="IPR038389">
    <property type="entry name" value="PSMG2_sf"/>
</dbReference>
<dbReference type="FunFam" id="3.40.50.10900:FF:000004">
    <property type="entry name" value="Proteasome assembly chaperone 2"/>
    <property type="match status" value="1"/>
</dbReference>
<feature type="non-terminal residue" evidence="4">
    <location>
        <position position="1"/>
    </location>
</feature>
<evidence type="ECO:0000256" key="1">
    <source>
        <dbReference type="ARBA" id="ARBA00019186"/>
    </source>
</evidence>
<keyword evidence="5" id="KW-1185">Reference proteome</keyword>
<evidence type="ECO:0000256" key="2">
    <source>
        <dbReference type="ARBA" id="ARBA00023186"/>
    </source>
</evidence>
<evidence type="ECO:0000313" key="5">
    <source>
        <dbReference type="Proteomes" id="UP000316621"/>
    </source>
</evidence>
<reference evidence="4 5" key="1">
    <citation type="journal article" date="2018" name="Science">
        <title>The opium poppy genome and morphinan production.</title>
        <authorList>
            <person name="Guo L."/>
            <person name="Winzer T."/>
            <person name="Yang X."/>
            <person name="Li Y."/>
            <person name="Ning Z."/>
            <person name="He Z."/>
            <person name="Teodor R."/>
            <person name="Lu Y."/>
            <person name="Bowser T.A."/>
            <person name="Graham I.A."/>
            <person name="Ye K."/>
        </authorList>
    </citation>
    <scope>NUCLEOTIDE SEQUENCE [LARGE SCALE GENOMIC DNA]</scope>
    <source>
        <strain evidence="5">cv. HN1</strain>
        <tissue evidence="4">Leaves</tissue>
    </source>
</reference>
<gene>
    <name evidence="4" type="ORF">C5167_014064</name>
</gene>
<sequence>LGPIVYASCLSWFAPKGNIRQSTLTANPSTRQSQISQGTMEFILEQGKQLHANCTTLILPALSIGNVGQLSIDLLISSLKAEKIGYLDEPSILPCVGNDAYGVGPEGVLALPLEAYDSCSESLSLIQQRSAVVQGMMTEFAKNLANFAVASGKKHVVVLSSLDSGRRQKIDLSSNMQIYYLSSTNIDGTDSDCEKLGWKRLQEYDPAQRRWKYLSALADGVSMQEESSSFEEEDVLDEDYYPSLPFAALFSCCKAKGLKVTCIFFYCSEGDNIPDSFLLAEASCKLLGKNPYKSNGNGENGWVIPYSWRTMYGPPPDMSLF</sequence>
<dbReference type="Proteomes" id="UP000316621">
    <property type="component" value="Chromosome 3"/>
</dbReference>
<comment type="similarity">
    <text evidence="3">Belongs to the PSMG2 family.</text>
</comment>
<dbReference type="Gramene" id="RZC55194">
    <property type="protein sequence ID" value="RZC55194"/>
    <property type="gene ID" value="C5167_014064"/>
</dbReference>
<dbReference type="EMBL" id="CM010717">
    <property type="protein sequence ID" value="RZC55194.1"/>
    <property type="molecule type" value="Genomic_DNA"/>
</dbReference>
<dbReference type="AlphaFoldDB" id="A0A4Y7J220"/>
<proteinExistence type="inferred from homology"/>
<organism evidence="4 5">
    <name type="scientific">Papaver somniferum</name>
    <name type="common">Opium poppy</name>
    <dbReference type="NCBI Taxonomy" id="3469"/>
    <lineage>
        <taxon>Eukaryota</taxon>
        <taxon>Viridiplantae</taxon>
        <taxon>Streptophyta</taxon>
        <taxon>Embryophyta</taxon>
        <taxon>Tracheophyta</taxon>
        <taxon>Spermatophyta</taxon>
        <taxon>Magnoliopsida</taxon>
        <taxon>Ranunculales</taxon>
        <taxon>Papaveraceae</taxon>
        <taxon>Papaveroideae</taxon>
        <taxon>Papaver</taxon>
    </lineage>
</organism>
<protein>
    <recommendedName>
        <fullName evidence="1">Proteasome assembly chaperone 2</fullName>
    </recommendedName>
</protein>
<evidence type="ECO:0000313" key="4">
    <source>
        <dbReference type="EMBL" id="RZC55194.1"/>
    </source>
</evidence>
<dbReference type="Pfam" id="PF09754">
    <property type="entry name" value="PAC2"/>
    <property type="match status" value="1"/>
</dbReference>
<dbReference type="GO" id="GO:0043248">
    <property type="term" value="P:proteasome assembly"/>
    <property type="evidence" value="ECO:0007669"/>
    <property type="project" value="TreeGrafter"/>
</dbReference>
<dbReference type="PANTHER" id="PTHR12970:SF1">
    <property type="entry name" value="PROTEASOME ASSEMBLY CHAPERONE 2"/>
    <property type="match status" value="1"/>
</dbReference>